<proteinExistence type="predicted"/>
<feature type="domain" description="VWFA" evidence="2">
    <location>
        <begin position="175"/>
        <end position="441"/>
    </location>
</feature>
<dbReference type="Pfam" id="PF13400">
    <property type="entry name" value="Tad"/>
    <property type="match status" value="1"/>
</dbReference>
<accession>A0A1M4MXA6</accession>
<evidence type="ECO:0000259" key="2">
    <source>
        <dbReference type="PROSITE" id="PS50234"/>
    </source>
</evidence>
<dbReference type="InterPro" id="IPR028087">
    <property type="entry name" value="Tad_N"/>
</dbReference>
<dbReference type="AlphaFoldDB" id="A0A1M4MXA6"/>
<sequence length="568" mass="63551">MNQSRQKSARLAQRAKGFCHRFSRNEDGVISLQFLWQFPFMLWFGYIAIDVMMHEFERTRLQNTLDRAVLAAADLDQEGDPEAVVRSYFRAAGIEDSIDSIKIKEGLNMRNVEATASISVPTVFLRAGDSGYRNNQDTPYVYDNDAKSLDNFEARGSSLPARANGAAEESVSNVEISLVLDISGSMANNGRLGRMRTAASEFVDAVIQEGETGMTTVSIVPYSAVVNVGPYLASSFPMTTEHTYSHCMSFESSDFNTTAISLDKTYQRVAHFDPFSNDQNSTEIAQPWCPTGNTAALWPIANDTANLKAYINSLQAGGNTAIDVGMKWGAGFLDPAFRPIAANWAGRGWIDGRAATRPAAFDDEDTLKVIVLMTDGENTSQYDLKDYLRSGDSNIWVDERGNSDPRDDRFSYNLSAYNQGTVFFWERLEQYEQKYRYWNSIDGGDSARRMTYQETFARWGTTSMAYKFIERPYYDYRAPIDLFYKYAYAYEEKVNAAGANARLNAICNAAKDKNIVIFSVAFEAPDGGKNALRSCASTESHFFDVNGVEIEEVFSAIGRQINQLRLVQ</sequence>
<organism evidence="3 4">
    <name type="scientific">Donghicola eburneus</name>
    <dbReference type="NCBI Taxonomy" id="393278"/>
    <lineage>
        <taxon>Bacteria</taxon>
        <taxon>Pseudomonadati</taxon>
        <taxon>Pseudomonadota</taxon>
        <taxon>Alphaproteobacteria</taxon>
        <taxon>Rhodobacterales</taxon>
        <taxon>Roseobacteraceae</taxon>
        <taxon>Donghicola</taxon>
    </lineage>
</organism>
<dbReference type="InterPro" id="IPR002035">
    <property type="entry name" value="VWF_A"/>
</dbReference>
<dbReference type="PROSITE" id="PS50234">
    <property type="entry name" value="VWFA"/>
    <property type="match status" value="1"/>
</dbReference>
<dbReference type="EMBL" id="FMJB01000044">
    <property type="protein sequence ID" value="SCM67171.1"/>
    <property type="molecule type" value="Genomic_DNA"/>
</dbReference>
<evidence type="ECO:0000313" key="3">
    <source>
        <dbReference type="EMBL" id="SCM67171.1"/>
    </source>
</evidence>
<keyword evidence="1" id="KW-0472">Membrane</keyword>
<dbReference type="SUPFAM" id="SSF53300">
    <property type="entry name" value="vWA-like"/>
    <property type="match status" value="1"/>
</dbReference>
<keyword evidence="1" id="KW-1133">Transmembrane helix</keyword>
<dbReference type="RefSeq" id="WP_072705816.1">
    <property type="nucleotide sequence ID" value="NZ_FMJB01000044.1"/>
</dbReference>
<evidence type="ECO:0000313" key="4">
    <source>
        <dbReference type="Proteomes" id="UP000184085"/>
    </source>
</evidence>
<dbReference type="InterPro" id="IPR036465">
    <property type="entry name" value="vWFA_dom_sf"/>
</dbReference>
<keyword evidence="1" id="KW-0812">Transmembrane</keyword>
<feature type="transmembrane region" description="Helical" evidence="1">
    <location>
        <begin position="34"/>
        <end position="53"/>
    </location>
</feature>
<dbReference type="Gene3D" id="3.40.50.410">
    <property type="entry name" value="von Willebrand factor, type A domain"/>
    <property type="match status" value="1"/>
</dbReference>
<name>A0A1M4MXA6_9RHOB</name>
<dbReference type="Proteomes" id="UP000184085">
    <property type="component" value="Unassembled WGS sequence"/>
</dbReference>
<evidence type="ECO:0000256" key="1">
    <source>
        <dbReference type="SAM" id="Phobius"/>
    </source>
</evidence>
<reference evidence="4" key="1">
    <citation type="submission" date="2016-09" db="EMBL/GenBank/DDBJ databases">
        <authorList>
            <person name="Wibberg D."/>
        </authorList>
    </citation>
    <scope>NUCLEOTIDE SEQUENCE [LARGE SCALE GENOMIC DNA]</scope>
</reference>
<protein>
    <recommendedName>
        <fullName evidence="2">VWFA domain-containing protein</fullName>
    </recommendedName>
</protein>
<gene>
    <name evidence="3" type="ORF">KARMA_1362</name>
</gene>
<keyword evidence="4" id="KW-1185">Reference proteome</keyword>